<dbReference type="GO" id="GO:0003677">
    <property type="term" value="F:DNA binding"/>
    <property type="evidence" value="ECO:0007669"/>
    <property type="project" value="UniProtKB-KW"/>
</dbReference>
<dbReference type="PROSITE" id="PS51294">
    <property type="entry name" value="HTH_MYB"/>
    <property type="match status" value="1"/>
</dbReference>
<comment type="caution">
    <text evidence="7">The sequence shown here is derived from an EMBL/GenBank/DDBJ whole genome shotgun (WGS) entry which is preliminary data.</text>
</comment>
<accession>A0A843TKX7</accession>
<protein>
    <recommendedName>
        <fullName evidence="6">HTH myb-type domain-containing protein</fullName>
    </recommendedName>
</protein>
<dbReference type="OrthoDB" id="551907at2759"/>
<feature type="region of interest" description="Disordered" evidence="5">
    <location>
        <begin position="1"/>
        <end position="61"/>
    </location>
</feature>
<dbReference type="NCBIfam" id="TIGR01557">
    <property type="entry name" value="myb_SHAQKYF"/>
    <property type="match status" value="1"/>
</dbReference>
<dbReference type="Gene3D" id="1.10.10.60">
    <property type="entry name" value="Homeodomain-like"/>
    <property type="match status" value="1"/>
</dbReference>
<keyword evidence="1" id="KW-0805">Transcription regulation</keyword>
<dbReference type="AlphaFoldDB" id="A0A843TKX7"/>
<evidence type="ECO:0000313" key="7">
    <source>
        <dbReference type="EMBL" id="MQL69229.1"/>
    </source>
</evidence>
<dbReference type="InterPro" id="IPR046955">
    <property type="entry name" value="PHR1-like"/>
</dbReference>
<feature type="domain" description="HTH myb-type" evidence="6">
    <location>
        <begin position="64"/>
        <end position="119"/>
    </location>
</feature>
<dbReference type="InterPro" id="IPR001005">
    <property type="entry name" value="SANT/Myb"/>
</dbReference>
<proteinExistence type="predicted"/>
<evidence type="ECO:0000259" key="6">
    <source>
        <dbReference type="PROSITE" id="PS51294"/>
    </source>
</evidence>
<evidence type="ECO:0000256" key="1">
    <source>
        <dbReference type="ARBA" id="ARBA00023015"/>
    </source>
</evidence>
<dbReference type="FunFam" id="1.10.10.60:FF:000002">
    <property type="entry name" value="Myb family transcription factor"/>
    <property type="match status" value="1"/>
</dbReference>
<evidence type="ECO:0000256" key="5">
    <source>
        <dbReference type="SAM" id="MobiDB-lite"/>
    </source>
</evidence>
<dbReference type="Proteomes" id="UP000652761">
    <property type="component" value="Unassembled WGS sequence"/>
</dbReference>
<keyword evidence="4" id="KW-0539">Nucleus</keyword>
<evidence type="ECO:0000313" key="8">
    <source>
        <dbReference type="Proteomes" id="UP000652761"/>
    </source>
</evidence>
<keyword evidence="8" id="KW-1185">Reference proteome</keyword>
<keyword evidence="3" id="KW-0804">Transcription</keyword>
<sequence length="464" mass="51112">MDEDGSSEVPKANPSDEEEEEEEDDGDDASPHSRGSSSSSTVEETDRKGSSGPVRQYIRSKNPRLRWTPDLHLCFVHAVDRLGGQERATPKQILQLMNVKGLSIAHVKSHLQMYRSKKIDDSGRVINEQGNLMERAAAGRHLYNLRQLPMLQGLYQGPLTVSRYEDSPWFAHGSWIRNQYLGRDINLPTGSRFRPGSVAGTIFGRAGGARTMQNLQRSNSTLDNRAGARLFGERDQNLQLFQHHHHFDGSNLGPRTQAPNFTGQYSHGRRLLEEYAAHGGSSAGGDEVECHRRGTSTGHPGSVNMKRWKNNDESELDLTLSLNMPTRNEKKRRPWEDEEAGSTLSLSLFSPSKARDVVTEETKFRNLSEEDDSVMPAGVASFRLTGFGRTVSSVGRLCQPICTAGSLSGIAAEEGDAIMNASALLDAIPEIASVTRGTGFRLASDRGDAFKGFKRGVCPGRDFD</sequence>
<dbReference type="SUPFAM" id="SSF46689">
    <property type="entry name" value="Homeodomain-like"/>
    <property type="match status" value="1"/>
</dbReference>
<gene>
    <name evidence="7" type="ORF">Taro_001481</name>
</gene>
<reference evidence="7" key="1">
    <citation type="submission" date="2017-07" db="EMBL/GenBank/DDBJ databases">
        <title>Taro Niue Genome Assembly and Annotation.</title>
        <authorList>
            <person name="Atibalentja N."/>
            <person name="Keating K."/>
            <person name="Fields C.J."/>
        </authorList>
    </citation>
    <scope>NUCLEOTIDE SEQUENCE</scope>
    <source>
        <strain evidence="7">Niue_2</strain>
        <tissue evidence="7">Leaf</tissue>
    </source>
</reference>
<evidence type="ECO:0000256" key="3">
    <source>
        <dbReference type="ARBA" id="ARBA00023163"/>
    </source>
</evidence>
<dbReference type="PANTHER" id="PTHR31314:SF164">
    <property type="entry name" value="HTH MYB-TYPE DOMAIN-CONTAINING PROTEIN"/>
    <property type="match status" value="1"/>
</dbReference>
<dbReference type="GO" id="GO:0003700">
    <property type="term" value="F:DNA-binding transcription factor activity"/>
    <property type="evidence" value="ECO:0007669"/>
    <property type="project" value="InterPro"/>
</dbReference>
<organism evidence="7 8">
    <name type="scientific">Colocasia esculenta</name>
    <name type="common">Wild taro</name>
    <name type="synonym">Arum esculentum</name>
    <dbReference type="NCBI Taxonomy" id="4460"/>
    <lineage>
        <taxon>Eukaryota</taxon>
        <taxon>Viridiplantae</taxon>
        <taxon>Streptophyta</taxon>
        <taxon>Embryophyta</taxon>
        <taxon>Tracheophyta</taxon>
        <taxon>Spermatophyta</taxon>
        <taxon>Magnoliopsida</taxon>
        <taxon>Liliopsida</taxon>
        <taxon>Araceae</taxon>
        <taxon>Aroideae</taxon>
        <taxon>Colocasieae</taxon>
        <taxon>Colocasia</taxon>
    </lineage>
</organism>
<dbReference type="PANTHER" id="PTHR31314">
    <property type="entry name" value="MYB FAMILY TRANSCRIPTION FACTOR PHL7-LIKE"/>
    <property type="match status" value="1"/>
</dbReference>
<dbReference type="InterPro" id="IPR006447">
    <property type="entry name" value="Myb_dom_plants"/>
</dbReference>
<dbReference type="InterPro" id="IPR017930">
    <property type="entry name" value="Myb_dom"/>
</dbReference>
<feature type="compositionally biased region" description="Acidic residues" evidence="5">
    <location>
        <begin position="15"/>
        <end position="28"/>
    </location>
</feature>
<name>A0A843TKX7_COLES</name>
<dbReference type="EMBL" id="NMUH01000031">
    <property type="protein sequence ID" value="MQL69229.1"/>
    <property type="molecule type" value="Genomic_DNA"/>
</dbReference>
<dbReference type="InterPro" id="IPR009057">
    <property type="entry name" value="Homeodomain-like_sf"/>
</dbReference>
<dbReference type="Pfam" id="PF00249">
    <property type="entry name" value="Myb_DNA-binding"/>
    <property type="match status" value="1"/>
</dbReference>
<evidence type="ECO:0000256" key="4">
    <source>
        <dbReference type="ARBA" id="ARBA00023242"/>
    </source>
</evidence>
<evidence type="ECO:0000256" key="2">
    <source>
        <dbReference type="ARBA" id="ARBA00023125"/>
    </source>
</evidence>
<keyword evidence="2" id="KW-0238">DNA-binding</keyword>